<dbReference type="PROSITE" id="PS50005">
    <property type="entry name" value="TPR"/>
    <property type="match status" value="1"/>
</dbReference>
<dbReference type="PRINTS" id="PR00448">
    <property type="entry name" value="NSFATTACHMNT"/>
</dbReference>
<keyword evidence="5" id="KW-0472">Membrane</keyword>
<dbReference type="InterPro" id="IPR019734">
    <property type="entry name" value="TPR_rpt"/>
</dbReference>
<dbReference type="GO" id="GO:0019905">
    <property type="term" value="F:syntaxin binding"/>
    <property type="evidence" value="ECO:0007669"/>
    <property type="project" value="TreeGrafter"/>
</dbReference>
<dbReference type="Proteomes" id="UP001230188">
    <property type="component" value="Unassembled WGS sequence"/>
</dbReference>
<comment type="similarity">
    <text evidence="1 5">Belongs to the SNAP family.</text>
</comment>
<evidence type="ECO:0000313" key="7">
    <source>
        <dbReference type="EMBL" id="KAJ8608387.1"/>
    </source>
</evidence>
<keyword evidence="4" id="KW-0802">TPR repeat</keyword>
<comment type="caution">
    <text evidence="7">The sequence shown here is derived from an EMBL/GenBank/DDBJ whole genome shotgun (WGS) entry which is preliminary data.</text>
</comment>
<feature type="region of interest" description="Disordered" evidence="6">
    <location>
        <begin position="289"/>
        <end position="314"/>
    </location>
</feature>
<protein>
    <recommendedName>
        <fullName evidence="9">Alpha-soluble NSF attachment protein</fullName>
    </recommendedName>
</protein>
<keyword evidence="3 5" id="KW-0653">Protein transport</keyword>
<dbReference type="GO" id="GO:0006886">
    <property type="term" value="P:intracellular protein transport"/>
    <property type="evidence" value="ECO:0007669"/>
    <property type="project" value="UniProtKB-UniRule"/>
</dbReference>
<accession>A0AAD7UJ82</accession>
<keyword evidence="2 5" id="KW-0813">Transport</keyword>
<comment type="function">
    <text evidence="5">Required for vesicular transport between the endoplasmic reticulum and the Golgi apparatus.</text>
</comment>
<proteinExistence type="inferred from homology"/>
<dbReference type="InterPro" id="IPR000744">
    <property type="entry name" value="NSF_attach"/>
</dbReference>
<evidence type="ECO:0000256" key="1">
    <source>
        <dbReference type="ARBA" id="ARBA00010050"/>
    </source>
</evidence>
<gene>
    <name evidence="7" type="ORF">CTAYLR_008147</name>
</gene>
<evidence type="ECO:0000256" key="3">
    <source>
        <dbReference type="ARBA" id="ARBA00022927"/>
    </source>
</evidence>
<dbReference type="GO" id="GO:0005774">
    <property type="term" value="C:vacuolar membrane"/>
    <property type="evidence" value="ECO:0007669"/>
    <property type="project" value="TreeGrafter"/>
</dbReference>
<feature type="compositionally biased region" description="Acidic residues" evidence="6">
    <location>
        <begin position="302"/>
        <end position="314"/>
    </location>
</feature>
<dbReference type="SUPFAM" id="SSF48452">
    <property type="entry name" value="TPR-like"/>
    <property type="match status" value="1"/>
</dbReference>
<dbReference type="InterPro" id="IPR011990">
    <property type="entry name" value="TPR-like_helical_dom_sf"/>
</dbReference>
<evidence type="ECO:0000256" key="2">
    <source>
        <dbReference type="ARBA" id="ARBA00022448"/>
    </source>
</evidence>
<keyword evidence="5" id="KW-0931">ER-Golgi transport</keyword>
<feature type="repeat" description="TPR" evidence="4">
    <location>
        <begin position="119"/>
        <end position="152"/>
    </location>
</feature>
<dbReference type="PANTHER" id="PTHR13768">
    <property type="entry name" value="SOLUBLE NSF ATTACHMENT PROTEIN SNAP"/>
    <property type="match status" value="1"/>
</dbReference>
<evidence type="ECO:0000256" key="6">
    <source>
        <dbReference type="SAM" id="MobiDB-lite"/>
    </source>
</evidence>
<dbReference type="GO" id="GO:0035494">
    <property type="term" value="P:SNARE complex disassembly"/>
    <property type="evidence" value="ECO:0007669"/>
    <property type="project" value="TreeGrafter"/>
</dbReference>
<dbReference type="SMART" id="SM00028">
    <property type="entry name" value="TPR"/>
    <property type="match status" value="2"/>
</dbReference>
<reference evidence="7" key="1">
    <citation type="submission" date="2023-01" db="EMBL/GenBank/DDBJ databases">
        <title>Metagenome sequencing of chrysophaentin producing Chrysophaeum taylorii.</title>
        <authorList>
            <person name="Davison J."/>
            <person name="Bewley C."/>
        </authorList>
    </citation>
    <scope>NUCLEOTIDE SEQUENCE</scope>
    <source>
        <strain evidence="7">NIES-1699</strain>
    </source>
</reference>
<dbReference type="GO" id="GO:0031201">
    <property type="term" value="C:SNARE complex"/>
    <property type="evidence" value="ECO:0007669"/>
    <property type="project" value="TreeGrafter"/>
</dbReference>
<sequence>MAAALGGSLKKAQELEAKGEKALTKFSFFASGSKFEEAAELMNDAGKMYVMAKSYRDGGRTYERAAELHLKTKAEFDAGSSYTKAAEAWHKAEDMEKCAEAYEQAVAVYAGIGKCSMAANNAKKLGDILEGQGDLRRAIEAFQQAIDLYETEGRPQSASQCRERAAFLSADVGDLKEAQQAFEEMGRASLQSNLGKFNAKKWFTNAVLCALARTDTVAASNKLVEFKAIDYTLEGTREAQLCEALVAACESNDDAAVATAAADYDKIKRLDPWMTKLLLTIKSSVSPLDDDEATAAAPDGPPDADDAEDLPDLT</sequence>
<name>A0AAD7UJ82_9STRA</name>
<keyword evidence="8" id="KW-1185">Reference proteome</keyword>
<organism evidence="7 8">
    <name type="scientific">Chrysophaeum taylorii</name>
    <dbReference type="NCBI Taxonomy" id="2483200"/>
    <lineage>
        <taxon>Eukaryota</taxon>
        <taxon>Sar</taxon>
        <taxon>Stramenopiles</taxon>
        <taxon>Ochrophyta</taxon>
        <taxon>Pelagophyceae</taxon>
        <taxon>Pelagomonadales</taxon>
        <taxon>Pelagomonadaceae</taxon>
        <taxon>Chrysophaeum</taxon>
    </lineage>
</organism>
<dbReference type="EMBL" id="JAQMWT010000172">
    <property type="protein sequence ID" value="KAJ8608387.1"/>
    <property type="molecule type" value="Genomic_DNA"/>
</dbReference>
<dbReference type="Gene3D" id="1.25.40.10">
    <property type="entry name" value="Tetratricopeptide repeat domain"/>
    <property type="match status" value="1"/>
</dbReference>
<dbReference type="AlphaFoldDB" id="A0AAD7UJ82"/>
<dbReference type="Pfam" id="PF14938">
    <property type="entry name" value="SNAP"/>
    <property type="match status" value="1"/>
</dbReference>
<evidence type="ECO:0000256" key="4">
    <source>
        <dbReference type="PROSITE-ProRule" id="PRU00339"/>
    </source>
</evidence>
<evidence type="ECO:0008006" key="9">
    <source>
        <dbReference type="Google" id="ProtNLM"/>
    </source>
</evidence>
<dbReference type="CDD" id="cd15832">
    <property type="entry name" value="SNAP"/>
    <property type="match status" value="1"/>
</dbReference>
<dbReference type="GO" id="GO:0005483">
    <property type="term" value="F:soluble NSF attachment protein activity"/>
    <property type="evidence" value="ECO:0007669"/>
    <property type="project" value="TreeGrafter"/>
</dbReference>
<evidence type="ECO:0000256" key="5">
    <source>
        <dbReference type="RuleBase" id="RU367013"/>
    </source>
</evidence>
<dbReference type="PANTHER" id="PTHR13768:SF8">
    <property type="entry name" value="ALPHA-SOLUBLE NSF ATTACHMENT PROTEIN"/>
    <property type="match status" value="1"/>
</dbReference>
<evidence type="ECO:0000313" key="8">
    <source>
        <dbReference type="Proteomes" id="UP001230188"/>
    </source>
</evidence>
<comment type="subcellular location">
    <subcellularLocation>
        <location evidence="5">Membrane</location>
        <topology evidence="5">Peripheral membrane protein</topology>
    </subcellularLocation>
</comment>